<evidence type="ECO:0000256" key="1">
    <source>
        <dbReference type="ARBA" id="ARBA00012513"/>
    </source>
</evidence>
<dbReference type="AlphaFoldDB" id="A0A4R5D9P3"/>
<dbReference type="PANTHER" id="PTHR42926:SF1">
    <property type="entry name" value="CIRCADIAN CLOCK OSCILLATOR PROTEIN KAIC 1"/>
    <property type="match status" value="1"/>
</dbReference>
<keyword evidence="6" id="KW-0378">Hydrolase</keyword>
<evidence type="ECO:0000256" key="4">
    <source>
        <dbReference type="ARBA" id="ARBA00022737"/>
    </source>
</evidence>
<dbReference type="InterPro" id="IPR014774">
    <property type="entry name" value="KaiC-like_dom"/>
</dbReference>
<keyword evidence="5" id="KW-0418">Kinase</keyword>
<name>A0A4R5D9P3_9ACTN</name>
<gene>
    <name evidence="8" type="ORF">E1269_14325</name>
</gene>
<evidence type="ECO:0000259" key="7">
    <source>
        <dbReference type="PROSITE" id="PS51146"/>
    </source>
</evidence>
<keyword evidence="4" id="KW-0677">Repeat</keyword>
<feature type="domain" description="KaiC" evidence="7">
    <location>
        <begin position="3"/>
        <end position="234"/>
    </location>
</feature>
<dbReference type="PIRSF" id="PIRSF039117">
    <property type="entry name" value="KaiC"/>
    <property type="match status" value="1"/>
</dbReference>
<accession>A0A4R5D9P3</accession>
<dbReference type="OrthoDB" id="9783783at2"/>
<dbReference type="GO" id="GO:0005524">
    <property type="term" value="F:ATP binding"/>
    <property type="evidence" value="ECO:0007669"/>
    <property type="project" value="InterPro"/>
</dbReference>
<dbReference type="EMBL" id="SMKZ01000018">
    <property type="protein sequence ID" value="TDE09487.1"/>
    <property type="molecule type" value="Genomic_DNA"/>
</dbReference>
<evidence type="ECO:0000256" key="2">
    <source>
        <dbReference type="ARBA" id="ARBA00022553"/>
    </source>
</evidence>
<comment type="caution">
    <text evidence="8">The sequence shown here is derived from an EMBL/GenBank/DDBJ whole genome shotgun (WGS) entry which is preliminary data.</text>
</comment>
<keyword evidence="9" id="KW-1185">Reference proteome</keyword>
<dbReference type="RefSeq" id="WP_131895584.1">
    <property type="nucleotide sequence ID" value="NZ_SMKZ01000018.1"/>
</dbReference>
<reference evidence="8 9" key="1">
    <citation type="submission" date="2019-03" db="EMBL/GenBank/DDBJ databases">
        <title>Draft genome sequences of novel Actinobacteria.</title>
        <authorList>
            <person name="Sahin N."/>
            <person name="Ay H."/>
            <person name="Saygin H."/>
        </authorList>
    </citation>
    <scope>NUCLEOTIDE SEQUENCE [LARGE SCALE GENOMIC DNA]</scope>
    <source>
        <strain evidence="8 9">5K138</strain>
    </source>
</reference>
<feature type="domain" description="KaiC" evidence="7">
    <location>
        <begin position="238"/>
        <end position="464"/>
    </location>
</feature>
<keyword evidence="2" id="KW-0597">Phosphoprotein</keyword>
<evidence type="ECO:0000256" key="5">
    <source>
        <dbReference type="ARBA" id="ARBA00022777"/>
    </source>
</evidence>
<dbReference type="InterPro" id="IPR010624">
    <property type="entry name" value="KaiC_dom"/>
</dbReference>
<dbReference type="PANTHER" id="PTHR42926">
    <property type="match status" value="1"/>
</dbReference>
<protein>
    <recommendedName>
        <fullName evidence="1">non-specific serine/threonine protein kinase</fullName>
        <ecNumber evidence="1">2.7.11.1</ecNumber>
    </recommendedName>
</protein>
<evidence type="ECO:0000313" key="8">
    <source>
        <dbReference type="EMBL" id="TDE09487.1"/>
    </source>
</evidence>
<dbReference type="InterPro" id="IPR027417">
    <property type="entry name" value="P-loop_NTPase"/>
</dbReference>
<evidence type="ECO:0000313" key="9">
    <source>
        <dbReference type="Proteomes" id="UP000294739"/>
    </source>
</evidence>
<dbReference type="InParanoid" id="A0A4R5D9P3"/>
<dbReference type="Proteomes" id="UP000294739">
    <property type="component" value="Unassembled WGS sequence"/>
</dbReference>
<evidence type="ECO:0000256" key="3">
    <source>
        <dbReference type="ARBA" id="ARBA00022679"/>
    </source>
</evidence>
<dbReference type="PROSITE" id="PS51146">
    <property type="entry name" value="KAIC"/>
    <property type="match status" value="2"/>
</dbReference>
<dbReference type="Gene3D" id="3.40.50.300">
    <property type="entry name" value="P-loop containing nucleotide triphosphate hydrolases"/>
    <property type="match status" value="2"/>
</dbReference>
<sequence length="464" mass="51382">MTDRLLSGSERLDAVLGGGLPLNGITLLIGRPGSGKTILAQQYLFHNATVDRPGLYLSTVSEPLEKILRYSQSLDYFDTSALGARVIYEDIGQHMHDAGLTGALERITELLKRLQPGFMVIDSFKALQAFATDAGAFRRFLHELAGRLSAMPVSSFWVGEYQGVETSEAPEFAVSDAIVSLSTEREAERETRVLQVLKIRGSGFSSGKHSYRLSRGGLELFPRLADPIDTSAYDEVPERMSSGVAALDDMLADGYQRGASTLLAGPSGVGKTLLALHFVFAGAERGEPGVVATFQENPVQLERILRGFSWSLENPKIELMYRSPVDMYLDEWVYDFLDTVERTGARRVAIDSLGDLRAACRDELRFREYIYSLLQRCARAQVSVTMTQEVPELFGIRRLSEYGISHMSDNVVLLQFLHGNSKLKRAITVLKTRGSAHDHRLHQFEITSDGVTLGQPFGPEQDLI</sequence>
<dbReference type="EC" id="2.7.11.1" evidence="1"/>
<proteinExistence type="predicted"/>
<dbReference type="Pfam" id="PF06745">
    <property type="entry name" value="ATPase"/>
    <property type="match status" value="2"/>
</dbReference>
<dbReference type="SUPFAM" id="SSF52540">
    <property type="entry name" value="P-loop containing nucleoside triphosphate hydrolases"/>
    <property type="match status" value="2"/>
</dbReference>
<dbReference type="InterPro" id="IPR051347">
    <property type="entry name" value="Circadian_clock_KaiC-rel"/>
</dbReference>
<dbReference type="GO" id="GO:0016787">
    <property type="term" value="F:hydrolase activity"/>
    <property type="evidence" value="ECO:0007669"/>
    <property type="project" value="UniProtKB-KW"/>
</dbReference>
<evidence type="ECO:0000256" key="6">
    <source>
        <dbReference type="ARBA" id="ARBA00022801"/>
    </source>
</evidence>
<keyword evidence="3" id="KW-0808">Transferase</keyword>
<dbReference type="GO" id="GO:0004674">
    <property type="term" value="F:protein serine/threonine kinase activity"/>
    <property type="evidence" value="ECO:0007669"/>
    <property type="project" value="UniProtKB-EC"/>
</dbReference>
<organism evidence="8 9">
    <name type="scientific">Jiangella asiatica</name>
    <dbReference type="NCBI Taxonomy" id="2530372"/>
    <lineage>
        <taxon>Bacteria</taxon>
        <taxon>Bacillati</taxon>
        <taxon>Actinomycetota</taxon>
        <taxon>Actinomycetes</taxon>
        <taxon>Jiangellales</taxon>
        <taxon>Jiangellaceae</taxon>
        <taxon>Jiangella</taxon>
    </lineage>
</organism>
<dbReference type="InterPro" id="IPR030665">
    <property type="entry name" value="KaiC"/>
</dbReference>